<name>A0ABN9XKZ9_9DINO</name>
<accession>A0ABN9XKZ9</accession>
<evidence type="ECO:0000256" key="1">
    <source>
        <dbReference type="SAM" id="MobiDB-lite"/>
    </source>
</evidence>
<dbReference type="EMBL" id="CAUYUJ010020791">
    <property type="protein sequence ID" value="CAK0900512.1"/>
    <property type="molecule type" value="Genomic_DNA"/>
</dbReference>
<gene>
    <name evidence="2" type="ORF">PCOR1329_LOCUS77763</name>
</gene>
<proteinExistence type="predicted"/>
<feature type="compositionally biased region" description="Basic and acidic residues" evidence="1">
    <location>
        <begin position="1"/>
        <end position="12"/>
    </location>
</feature>
<sequence>DAPCPRPREPRQARQARPRRGRTPRGSRHLPLMEPELGEAADLWGDAETTLLPREHTGQSAG</sequence>
<reference evidence="2" key="1">
    <citation type="submission" date="2023-10" db="EMBL/GenBank/DDBJ databases">
        <authorList>
            <person name="Chen Y."/>
            <person name="Shah S."/>
            <person name="Dougan E. K."/>
            <person name="Thang M."/>
            <person name="Chan C."/>
        </authorList>
    </citation>
    <scope>NUCLEOTIDE SEQUENCE [LARGE SCALE GENOMIC DNA]</scope>
</reference>
<keyword evidence="3" id="KW-1185">Reference proteome</keyword>
<dbReference type="Proteomes" id="UP001189429">
    <property type="component" value="Unassembled WGS sequence"/>
</dbReference>
<protein>
    <submittedName>
        <fullName evidence="2">Uncharacterized protein</fullName>
    </submittedName>
</protein>
<evidence type="ECO:0000313" key="2">
    <source>
        <dbReference type="EMBL" id="CAK0900512.1"/>
    </source>
</evidence>
<feature type="non-terminal residue" evidence="2">
    <location>
        <position position="1"/>
    </location>
</feature>
<feature type="compositionally biased region" description="Basic residues" evidence="1">
    <location>
        <begin position="14"/>
        <end position="28"/>
    </location>
</feature>
<feature type="region of interest" description="Disordered" evidence="1">
    <location>
        <begin position="1"/>
        <end position="35"/>
    </location>
</feature>
<comment type="caution">
    <text evidence="2">The sequence shown here is derived from an EMBL/GenBank/DDBJ whole genome shotgun (WGS) entry which is preliminary data.</text>
</comment>
<organism evidence="2 3">
    <name type="scientific">Prorocentrum cordatum</name>
    <dbReference type="NCBI Taxonomy" id="2364126"/>
    <lineage>
        <taxon>Eukaryota</taxon>
        <taxon>Sar</taxon>
        <taxon>Alveolata</taxon>
        <taxon>Dinophyceae</taxon>
        <taxon>Prorocentrales</taxon>
        <taxon>Prorocentraceae</taxon>
        <taxon>Prorocentrum</taxon>
    </lineage>
</organism>
<evidence type="ECO:0000313" key="3">
    <source>
        <dbReference type="Proteomes" id="UP001189429"/>
    </source>
</evidence>
<feature type="non-terminal residue" evidence="2">
    <location>
        <position position="62"/>
    </location>
</feature>